<keyword evidence="2" id="KW-1133">Transmembrane helix</keyword>
<keyword evidence="2" id="KW-0812">Transmembrane</keyword>
<accession>A0ABW5D1L4</accession>
<dbReference type="RefSeq" id="WP_250431841.1">
    <property type="nucleotide sequence ID" value="NZ_JALPRR010000004.1"/>
</dbReference>
<feature type="transmembrane region" description="Helical" evidence="2">
    <location>
        <begin position="55"/>
        <end position="77"/>
    </location>
</feature>
<dbReference type="InterPro" id="IPR024623">
    <property type="entry name" value="YtxH"/>
</dbReference>
<keyword evidence="2" id="KW-0472">Membrane</keyword>
<feature type="region of interest" description="Disordered" evidence="1">
    <location>
        <begin position="106"/>
        <end position="140"/>
    </location>
</feature>
<comment type="caution">
    <text evidence="3">The sequence shown here is derived from an EMBL/GenBank/DDBJ whole genome shotgun (WGS) entry which is preliminary data.</text>
</comment>
<feature type="compositionally biased region" description="Low complexity" evidence="1">
    <location>
        <begin position="40"/>
        <end position="49"/>
    </location>
</feature>
<protein>
    <submittedName>
        <fullName evidence="3">YtxH domain-containing protein</fullName>
    </submittedName>
</protein>
<evidence type="ECO:0000313" key="4">
    <source>
        <dbReference type="Proteomes" id="UP001597374"/>
    </source>
</evidence>
<dbReference type="Proteomes" id="UP001597374">
    <property type="component" value="Unassembled WGS sequence"/>
</dbReference>
<organism evidence="3 4">
    <name type="scientific">Pontibacter ruber</name>
    <dbReference type="NCBI Taxonomy" id="1343895"/>
    <lineage>
        <taxon>Bacteria</taxon>
        <taxon>Pseudomonadati</taxon>
        <taxon>Bacteroidota</taxon>
        <taxon>Cytophagia</taxon>
        <taxon>Cytophagales</taxon>
        <taxon>Hymenobacteraceae</taxon>
        <taxon>Pontibacter</taxon>
    </lineage>
</organism>
<evidence type="ECO:0000256" key="1">
    <source>
        <dbReference type="SAM" id="MobiDB-lite"/>
    </source>
</evidence>
<gene>
    <name evidence="3" type="ORF">ACFSKP_18315</name>
</gene>
<evidence type="ECO:0000256" key="2">
    <source>
        <dbReference type="SAM" id="Phobius"/>
    </source>
</evidence>
<feature type="compositionally biased region" description="Polar residues" evidence="1">
    <location>
        <begin position="16"/>
        <end position="27"/>
    </location>
</feature>
<reference evidence="4" key="1">
    <citation type="journal article" date="2019" name="Int. J. Syst. Evol. Microbiol.">
        <title>The Global Catalogue of Microorganisms (GCM) 10K type strain sequencing project: providing services to taxonomists for standard genome sequencing and annotation.</title>
        <authorList>
            <consortium name="The Broad Institute Genomics Platform"/>
            <consortium name="The Broad Institute Genome Sequencing Center for Infectious Disease"/>
            <person name="Wu L."/>
            <person name="Ma J."/>
        </authorList>
    </citation>
    <scope>NUCLEOTIDE SEQUENCE [LARGE SCALE GENOMIC DNA]</scope>
    <source>
        <strain evidence="4">CGMCC 4.1782</strain>
    </source>
</reference>
<name>A0ABW5D1L4_9BACT</name>
<proteinExistence type="predicted"/>
<feature type="compositionally biased region" description="Basic and acidic residues" evidence="1">
    <location>
        <begin position="1"/>
        <end position="15"/>
    </location>
</feature>
<feature type="region of interest" description="Disordered" evidence="1">
    <location>
        <begin position="1"/>
        <end position="54"/>
    </location>
</feature>
<sequence>MKTRMDYRSLGEDKATYSNTNSSVRQVRQKESTGYESSRGRIGSSSRSGSTGGGVGAVAVSLLAGAGVGVLAGMLMAPQKGQVTRRRVADSASWLGRGITDAFSTSKNKVNSWTSRSKNANRSASAEQNGQSGTSANRGR</sequence>
<feature type="compositionally biased region" description="Polar residues" evidence="1">
    <location>
        <begin position="127"/>
        <end position="140"/>
    </location>
</feature>
<keyword evidence="4" id="KW-1185">Reference proteome</keyword>
<feature type="compositionally biased region" description="Low complexity" evidence="1">
    <location>
        <begin position="115"/>
        <end position="126"/>
    </location>
</feature>
<evidence type="ECO:0000313" key="3">
    <source>
        <dbReference type="EMBL" id="MFD2248229.1"/>
    </source>
</evidence>
<dbReference type="Pfam" id="PF12732">
    <property type="entry name" value="YtxH"/>
    <property type="match status" value="1"/>
</dbReference>
<dbReference type="EMBL" id="JBHUIM010000003">
    <property type="protein sequence ID" value="MFD2248229.1"/>
    <property type="molecule type" value="Genomic_DNA"/>
</dbReference>